<evidence type="ECO:0000313" key="2">
    <source>
        <dbReference type="Proteomes" id="UP000708148"/>
    </source>
</evidence>
<comment type="caution">
    <text evidence="1">The sequence shown here is derived from an EMBL/GenBank/DDBJ whole genome shotgun (WGS) entry which is preliminary data.</text>
</comment>
<proteinExistence type="predicted"/>
<gene>
    <name evidence="1" type="ORF">OSTQU699_LOCUS5125</name>
</gene>
<organism evidence="1 2">
    <name type="scientific">Ostreobium quekettii</name>
    <dbReference type="NCBI Taxonomy" id="121088"/>
    <lineage>
        <taxon>Eukaryota</taxon>
        <taxon>Viridiplantae</taxon>
        <taxon>Chlorophyta</taxon>
        <taxon>core chlorophytes</taxon>
        <taxon>Ulvophyceae</taxon>
        <taxon>TCBD clade</taxon>
        <taxon>Bryopsidales</taxon>
        <taxon>Ostreobineae</taxon>
        <taxon>Ostreobiaceae</taxon>
        <taxon>Ostreobium</taxon>
    </lineage>
</organism>
<accession>A0A8S1J0T3</accession>
<evidence type="ECO:0000313" key="1">
    <source>
        <dbReference type="EMBL" id="CAD7699766.1"/>
    </source>
</evidence>
<name>A0A8S1J0T3_9CHLO</name>
<keyword evidence="2" id="KW-1185">Reference proteome</keyword>
<dbReference type="Proteomes" id="UP000708148">
    <property type="component" value="Unassembled WGS sequence"/>
</dbReference>
<dbReference type="AlphaFoldDB" id="A0A8S1J0T3"/>
<reference evidence="1" key="1">
    <citation type="submission" date="2020-12" db="EMBL/GenBank/DDBJ databases">
        <authorList>
            <person name="Iha C."/>
        </authorList>
    </citation>
    <scope>NUCLEOTIDE SEQUENCE</scope>
</reference>
<protein>
    <submittedName>
        <fullName evidence="1">Uncharacterized protein</fullName>
    </submittedName>
</protein>
<dbReference type="EMBL" id="CAJHUC010001107">
    <property type="protein sequence ID" value="CAD7699766.1"/>
    <property type="molecule type" value="Genomic_DNA"/>
</dbReference>
<sequence>MAELPLQLQYNCVRQPLDSNMECCSLLLCTLVSQTRRLARCLSRHSKGAQGRLPARTRFMHGGTSWPWMRGHGAWYMSVVAVAASMNAELPDLNCRQTVDGLSLMAIQ</sequence>